<evidence type="ECO:0000313" key="1">
    <source>
        <dbReference type="EMBL" id="RZS32680.1"/>
    </source>
</evidence>
<reference evidence="1 2" key="1">
    <citation type="submission" date="2019-02" db="EMBL/GenBank/DDBJ databases">
        <title>Genomic Encyclopedia of Type Strains, Phase IV (KMG-IV): sequencing the most valuable type-strain genomes for metagenomic binning, comparative biology and taxonomic classification.</title>
        <authorList>
            <person name="Goeker M."/>
        </authorList>
    </citation>
    <scope>NUCLEOTIDE SEQUENCE [LARGE SCALE GENOMIC DNA]</scope>
    <source>
        <strain evidence="1 2">DSM 101727</strain>
    </source>
</reference>
<keyword evidence="2" id="KW-1185">Reference proteome</keyword>
<protein>
    <submittedName>
        <fullName evidence="1">Uncharacterized protein</fullName>
    </submittedName>
</protein>
<accession>A0A4Q7KFE5</accession>
<sequence>MDFVDELKSFVFELSNVGFASPELVDELLSPHASILPKKVDHYGVNNGSKVAARYGQKAGGACP</sequence>
<dbReference type="Proteomes" id="UP000294257">
    <property type="component" value="Unassembled WGS sequence"/>
</dbReference>
<dbReference type="AlphaFoldDB" id="A0A4Q7KFE5"/>
<comment type="caution">
    <text evidence="1">The sequence shown here is derived from an EMBL/GenBank/DDBJ whole genome shotgun (WGS) entry which is preliminary data.</text>
</comment>
<gene>
    <name evidence="1" type="ORF">EV193_11157</name>
</gene>
<proteinExistence type="predicted"/>
<organism evidence="1 2">
    <name type="scientific">Herbihabitans rhizosphaerae</name>
    <dbReference type="NCBI Taxonomy" id="1872711"/>
    <lineage>
        <taxon>Bacteria</taxon>
        <taxon>Bacillati</taxon>
        <taxon>Actinomycetota</taxon>
        <taxon>Actinomycetes</taxon>
        <taxon>Pseudonocardiales</taxon>
        <taxon>Pseudonocardiaceae</taxon>
        <taxon>Herbihabitans</taxon>
    </lineage>
</organism>
<evidence type="ECO:0000313" key="2">
    <source>
        <dbReference type="Proteomes" id="UP000294257"/>
    </source>
</evidence>
<dbReference type="EMBL" id="SGWQ01000011">
    <property type="protein sequence ID" value="RZS32680.1"/>
    <property type="molecule type" value="Genomic_DNA"/>
</dbReference>
<name>A0A4Q7KFE5_9PSEU</name>